<feature type="site" description="Interaction with DNA" evidence="10">
    <location>
        <position position="457"/>
    </location>
</feature>
<dbReference type="EMBL" id="CP010904">
    <property type="protein sequence ID" value="AKJ64646.1"/>
    <property type="molecule type" value="Genomic_DNA"/>
</dbReference>
<dbReference type="SUPFAM" id="SSF54211">
    <property type="entry name" value="Ribosomal protein S5 domain 2-like"/>
    <property type="match status" value="1"/>
</dbReference>
<dbReference type="PROSITE" id="PS50880">
    <property type="entry name" value="TOPRIM"/>
    <property type="match status" value="1"/>
</dbReference>
<dbReference type="GO" id="GO:0003918">
    <property type="term" value="F:DNA topoisomerase type II (double strand cut, ATP-hydrolyzing) activity"/>
    <property type="evidence" value="ECO:0007669"/>
    <property type="project" value="UniProtKB-UniRule"/>
</dbReference>
<dbReference type="RefSeq" id="WP_052881954.1">
    <property type="nucleotide sequence ID" value="NZ_CP010904.1"/>
</dbReference>
<feature type="binding site" evidence="10">
    <location>
        <position position="429"/>
    </location>
    <ligand>
        <name>Mg(2+)</name>
        <dbReference type="ChEBI" id="CHEBI:18420"/>
        <label>1</label>
        <note>catalytic</note>
    </ligand>
</feature>
<evidence type="ECO:0000256" key="8">
    <source>
        <dbReference type="ARBA" id="ARBA00023125"/>
    </source>
</evidence>
<dbReference type="PRINTS" id="PR01159">
    <property type="entry name" value="DNAGYRASEB"/>
</dbReference>
<evidence type="ECO:0000256" key="4">
    <source>
        <dbReference type="ARBA" id="ARBA00022741"/>
    </source>
</evidence>
<evidence type="ECO:0000259" key="11">
    <source>
        <dbReference type="PROSITE" id="PS50880"/>
    </source>
</evidence>
<evidence type="ECO:0000256" key="2">
    <source>
        <dbReference type="ARBA" id="ARBA00010708"/>
    </source>
</evidence>
<comment type="catalytic activity">
    <reaction evidence="1 10">
        <text>ATP-dependent breakage, passage and rejoining of double-stranded DNA.</text>
        <dbReference type="EC" id="5.6.2.2"/>
    </reaction>
</comment>
<dbReference type="Pfam" id="PF02518">
    <property type="entry name" value="HATPase_c"/>
    <property type="match status" value="1"/>
</dbReference>
<dbReference type="InterPro" id="IPR013506">
    <property type="entry name" value="Topo_IIA_bsu_dom2"/>
</dbReference>
<name>A0A0G3EDW0_9BACT</name>
<keyword evidence="3 10" id="KW-0479">Metal-binding</keyword>
<dbReference type="GO" id="GO:0005694">
    <property type="term" value="C:chromosome"/>
    <property type="evidence" value="ECO:0007669"/>
    <property type="project" value="InterPro"/>
</dbReference>
<dbReference type="SUPFAM" id="SSF55874">
    <property type="entry name" value="ATPase domain of HSP90 chaperone/DNA topoisomerase II/histidine kinase"/>
    <property type="match status" value="1"/>
</dbReference>
<evidence type="ECO:0000256" key="6">
    <source>
        <dbReference type="ARBA" id="ARBA00022842"/>
    </source>
</evidence>
<dbReference type="Gene3D" id="3.40.50.670">
    <property type="match status" value="2"/>
</dbReference>
<keyword evidence="10" id="KW-0963">Cytoplasm</keyword>
<evidence type="ECO:0000256" key="3">
    <source>
        <dbReference type="ARBA" id="ARBA00022723"/>
    </source>
</evidence>
<dbReference type="InterPro" id="IPR018522">
    <property type="entry name" value="TopoIIA_CS"/>
</dbReference>
<evidence type="ECO:0000313" key="13">
    <source>
        <dbReference type="Proteomes" id="UP000035268"/>
    </source>
</evidence>
<dbReference type="OrthoDB" id="9802808at2"/>
<dbReference type="SMART" id="SM00433">
    <property type="entry name" value="TOP2c"/>
    <property type="match status" value="1"/>
</dbReference>
<dbReference type="FunFam" id="3.30.230.10:FF:000005">
    <property type="entry name" value="DNA gyrase subunit B"/>
    <property type="match status" value="1"/>
</dbReference>
<evidence type="ECO:0000256" key="10">
    <source>
        <dbReference type="HAMAP-Rule" id="MF_01898"/>
    </source>
</evidence>
<dbReference type="GO" id="GO:0006265">
    <property type="term" value="P:DNA topological change"/>
    <property type="evidence" value="ECO:0007669"/>
    <property type="project" value="UniProtKB-UniRule"/>
</dbReference>
<dbReference type="FunFam" id="3.40.50.670:FF:000001">
    <property type="entry name" value="DNA topoisomerase 2"/>
    <property type="match status" value="1"/>
</dbReference>
<dbReference type="InterPro" id="IPR014721">
    <property type="entry name" value="Ribsml_uS5_D2-typ_fold_subgr"/>
</dbReference>
<dbReference type="Pfam" id="PF01751">
    <property type="entry name" value="Toprim"/>
    <property type="match status" value="1"/>
</dbReference>
<dbReference type="GO" id="GO:0005737">
    <property type="term" value="C:cytoplasm"/>
    <property type="evidence" value="ECO:0007669"/>
    <property type="project" value="UniProtKB-SubCell"/>
</dbReference>
<accession>A0A0G3EDW0</accession>
<evidence type="ECO:0000256" key="9">
    <source>
        <dbReference type="ARBA" id="ARBA00023235"/>
    </source>
</evidence>
<dbReference type="PROSITE" id="PS00177">
    <property type="entry name" value="TOPOISOMERASE_II"/>
    <property type="match status" value="1"/>
</dbReference>
<dbReference type="SMART" id="SM00387">
    <property type="entry name" value="HATPase_c"/>
    <property type="match status" value="1"/>
</dbReference>
<dbReference type="GO" id="GO:0046872">
    <property type="term" value="F:metal ion binding"/>
    <property type="evidence" value="ECO:0007669"/>
    <property type="project" value="UniProtKB-KW"/>
</dbReference>
<keyword evidence="8" id="KW-0238">DNA-binding</keyword>
<dbReference type="CDD" id="cd00822">
    <property type="entry name" value="TopoII_Trans_DNA_gyrase"/>
    <property type="match status" value="1"/>
</dbReference>
<dbReference type="PANTHER" id="PTHR45866">
    <property type="entry name" value="DNA GYRASE/TOPOISOMERASE SUBUNIT B"/>
    <property type="match status" value="1"/>
</dbReference>
<keyword evidence="13" id="KW-1185">Reference proteome</keyword>
<comment type="similarity">
    <text evidence="2 10">Belongs to the type II topoisomerase GyrB family.</text>
</comment>
<keyword evidence="7 10" id="KW-0799">Topoisomerase</keyword>
<keyword evidence="9 10" id="KW-0413">Isomerase</keyword>
<gene>
    <name evidence="12" type="primary">gyrB_1</name>
    <name evidence="10" type="synonym">gyrB</name>
    <name evidence="12" type="ORF">L21SP4_01398</name>
</gene>
<dbReference type="PATRIC" id="fig|1609981.3.peg.1452"/>
<comment type="function">
    <text evidence="10">A type II topoisomerase that negatively supercoils closed circular double-stranded (ds) DNA in an ATP-dependent manner to modulate DNA topology and maintain chromosomes in an underwound state. Negative supercoiling favors strand separation, and DNA replication, transcription, recombination and repair, all of which involve strand separation. Also able to catalyze the interconversion of other topological isomers of dsDNA rings, including catenanes and knotted rings. Type II topoisomerases break and join 2 DNA strands simultaneously in an ATP-dependent manner.</text>
</comment>
<evidence type="ECO:0000256" key="5">
    <source>
        <dbReference type="ARBA" id="ARBA00022840"/>
    </source>
</evidence>
<dbReference type="InterPro" id="IPR002288">
    <property type="entry name" value="DNA_gyrase_B_C"/>
</dbReference>
<dbReference type="InterPro" id="IPR034160">
    <property type="entry name" value="TOPRIM_GyrB"/>
</dbReference>
<dbReference type="KEGG" id="vbl:L21SP4_01398"/>
<dbReference type="InterPro" id="IPR020568">
    <property type="entry name" value="Ribosomal_Su5_D2-typ_SF"/>
</dbReference>
<dbReference type="AlphaFoldDB" id="A0A0G3EDW0"/>
<reference evidence="13" key="1">
    <citation type="submission" date="2015-02" db="EMBL/GenBank/DDBJ databases">
        <title>Description and complete genome sequence of the first cultured representative of the subdivision 5 of the Verrucomicrobia phylum.</title>
        <authorList>
            <person name="Spring S."/>
            <person name="Bunk B."/>
            <person name="Sproer C."/>
            <person name="Klenk H.-P."/>
        </authorList>
    </citation>
    <scope>NUCLEOTIDE SEQUENCE [LARGE SCALE GENOMIC DNA]</scope>
    <source>
        <strain evidence="13">L21-Fru-AB</strain>
    </source>
</reference>
<dbReference type="GO" id="GO:0003677">
    <property type="term" value="F:DNA binding"/>
    <property type="evidence" value="ECO:0007669"/>
    <property type="project" value="UniProtKB-KW"/>
</dbReference>
<dbReference type="PANTHER" id="PTHR45866:SF1">
    <property type="entry name" value="DNA GYRASE SUBUNIT B, MITOCHONDRIAL"/>
    <property type="match status" value="1"/>
</dbReference>
<reference evidence="12 13" key="2">
    <citation type="journal article" date="2016" name="ISME J.">
        <title>Characterization of the first cultured representative of Verrucomicrobia subdivision 5 indicates the proposal of a novel phylum.</title>
        <authorList>
            <person name="Spring S."/>
            <person name="Bunk B."/>
            <person name="Sproer C."/>
            <person name="Schumann P."/>
            <person name="Rohde M."/>
            <person name="Tindall B.J."/>
            <person name="Klenk H.P."/>
        </authorList>
    </citation>
    <scope>NUCLEOTIDE SEQUENCE [LARGE SCALE GENOMIC DNA]</scope>
    <source>
        <strain evidence="12 13">L21-Fru-AB</strain>
    </source>
</reference>
<proteinExistence type="inferred from homology"/>
<evidence type="ECO:0000313" key="12">
    <source>
        <dbReference type="EMBL" id="AKJ64646.1"/>
    </source>
</evidence>
<comment type="subcellular location">
    <subcellularLocation>
        <location evidence="10">Cytoplasm</location>
    </subcellularLocation>
</comment>
<dbReference type="EC" id="5.6.2.2" evidence="10"/>
<dbReference type="NCBIfam" id="TIGR01059">
    <property type="entry name" value="gyrB"/>
    <property type="match status" value="1"/>
</dbReference>
<dbReference type="FunFam" id="3.30.565.10:FF:000002">
    <property type="entry name" value="DNA gyrase subunit B"/>
    <property type="match status" value="1"/>
</dbReference>
<sequence length="815" mass="91416">MTNEPQPASGAYDATQITVLEGIEAVRKRPAMYIGDTGERGVHHCVYEVVDNSIDEALAGHCSRIQVIIHADGSIAINDDGRGIPVDMHATEGKPAVEVVLTTLHAGGKFDNSSYKVSGGLHGVGVSCVNALSEWLEVEVRRDGTVYHQRYERGAPKTGLERIGKTRESGTQITFKPDEQIFGATTFQWDILTSRLRELAFLNRGVCIVLEDEGQGRRESFQYEGGIREFVEHLNRSKQAVHPEVICFEQMRDDIQVEIAMQYSDAFTENIYSFANNINTIEGGTHMSGFRSALTRTINQYARANKLLKDNQDALSGEDVREGLTAVISAKIPDPQFEGQTKTKLGNGEVQGIVESVLNENLSTFFEEHPNVARAVIQKALTASRARQAARKARDLTRRKGALDSGSLPGKLADCSCRDASKTELYIVEGDSAGGSAKQGRDREFQAILPVRGKVINVEKARLDKVLSNEEIRTMITAIGTGIGEDEFNIDSARYHRIVIMTDADVDGAHIRTLLLTFFYRQMPELVERGYIYIAQPPLYKIKRRKHEQYIESEEQLTRVLLELGIEEQVFEAVDSGPRLAGDELRDFLMLLSHFERQADQVRAKGIPFEEYLRHCDPESGAFPQYRVEIDRGEEGLEYRYAFDETSLRTLREEAERELGGELEIELKGGPRALNDRPVLRWTEVFSAPRLSELAVRLKEAGFEVGRLCPGEQPVGHLYDQEDCIPVDSLFGLLESLRREGRKGLTIQRYKGLGEMNPQQLWDTTMDPGRRKMTRVMLEDAVKADEMFSILMGDDVEPRRAFIEANALNVQNLDI</sequence>
<dbReference type="InterPro" id="IPR011557">
    <property type="entry name" value="GyrB"/>
</dbReference>
<dbReference type="STRING" id="1307763.L21SP4_01398"/>
<dbReference type="Proteomes" id="UP000035268">
    <property type="component" value="Chromosome"/>
</dbReference>
<organism evidence="12 13">
    <name type="scientific">Kiritimatiella glycovorans</name>
    <dbReference type="NCBI Taxonomy" id="1307763"/>
    <lineage>
        <taxon>Bacteria</taxon>
        <taxon>Pseudomonadati</taxon>
        <taxon>Kiritimatiellota</taxon>
        <taxon>Kiritimatiellia</taxon>
        <taxon>Kiritimatiellales</taxon>
        <taxon>Kiritimatiellaceae</taxon>
        <taxon>Kiritimatiella</taxon>
    </lineage>
</organism>
<keyword evidence="5 10" id="KW-0067">ATP-binding</keyword>
<comment type="cofactor">
    <cofactor evidence="10">
        <name>Mg(2+)</name>
        <dbReference type="ChEBI" id="CHEBI:18420"/>
    </cofactor>
    <cofactor evidence="10">
        <name>Mn(2+)</name>
        <dbReference type="ChEBI" id="CHEBI:29035"/>
    </cofactor>
    <cofactor evidence="10">
        <name>Ca(2+)</name>
        <dbReference type="ChEBI" id="CHEBI:29108"/>
    </cofactor>
    <text evidence="10">Binds two Mg(2+) per subunit. The magnesium ions form salt bridges with both the protein and the DNA. Can also accept other divalent metal cations, such as Mn(2+) or Ca(2+).</text>
</comment>
<feature type="binding site" evidence="10">
    <location>
        <position position="503"/>
    </location>
    <ligand>
        <name>Mg(2+)</name>
        <dbReference type="ChEBI" id="CHEBI:18420"/>
        <label>2</label>
    </ligand>
</feature>
<dbReference type="InterPro" id="IPR013760">
    <property type="entry name" value="Topo_IIA-like_dom_sf"/>
</dbReference>
<dbReference type="InterPro" id="IPR000565">
    <property type="entry name" value="Topo_IIA_B"/>
</dbReference>
<dbReference type="SUPFAM" id="SSF56719">
    <property type="entry name" value="Type II DNA topoisomerase"/>
    <property type="match status" value="1"/>
</dbReference>
<dbReference type="InterPro" id="IPR003594">
    <property type="entry name" value="HATPase_dom"/>
</dbReference>
<comment type="miscellaneous">
    <text evidence="10">Few gyrases are as efficient as E.coli at forming negative supercoils. Not all organisms have 2 type II topoisomerases; in organisms with a single type II topoisomerase this enzyme also has to decatenate newly replicated chromosomes.</text>
</comment>
<feature type="binding site" evidence="10">
    <location>
        <position position="503"/>
    </location>
    <ligand>
        <name>Mg(2+)</name>
        <dbReference type="ChEBI" id="CHEBI:18420"/>
        <label>1</label>
        <note>catalytic</note>
    </ligand>
</feature>
<dbReference type="NCBIfam" id="NF004189">
    <property type="entry name" value="PRK05644.1"/>
    <property type="match status" value="1"/>
</dbReference>
<dbReference type="Gene3D" id="3.30.565.10">
    <property type="entry name" value="Histidine kinase-like ATPase, C-terminal domain"/>
    <property type="match status" value="1"/>
</dbReference>
<dbReference type="Pfam" id="PF00204">
    <property type="entry name" value="DNA_gyraseB"/>
    <property type="match status" value="1"/>
</dbReference>
<dbReference type="InterPro" id="IPR006171">
    <property type="entry name" value="TOPRIM_dom"/>
</dbReference>
<protein>
    <recommendedName>
        <fullName evidence="10">DNA gyrase subunit B</fullName>
        <ecNumber evidence="10">5.6.2.2</ecNumber>
    </recommendedName>
</protein>
<dbReference type="GO" id="GO:0005524">
    <property type="term" value="F:ATP binding"/>
    <property type="evidence" value="ECO:0007669"/>
    <property type="project" value="UniProtKB-UniRule"/>
</dbReference>
<dbReference type="InterPro" id="IPR013759">
    <property type="entry name" value="Topo_IIA_B_C"/>
</dbReference>
<dbReference type="NCBIfam" id="NF011501">
    <property type="entry name" value="PRK14939.1"/>
    <property type="match status" value="1"/>
</dbReference>
<evidence type="ECO:0000256" key="1">
    <source>
        <dbReference type="ARBA" id="ARBA00000185"/>
    </source>
</evidence>
<feature type="site" description="Interaction with DNA" evidence="10">
    <location>
        <position position="454"/>
    </location>
</feature>
<dbReference type="InterPro" id="IPR001241">
    <property type="entry name" value="Topo_IIA"/>
</dbReference>
<comment type="subunit">
    <text evidence="10">Heterotetramer, composed of two GyrA and two GyrB chains. In the heterotetramer, GyrA contains the active site tyrosine that forms a transient covalent intermediate with DNA, while GyrB binds cofactors and catalyzes ATP hydrolysis.</text>
</comment>
<dbReference type="CDD" id="cd03366">
    <property type="entry name" value="TOPRIM_TopoIIA_GyrB"/>
    <property type="match status" value="1"/>
</dbReference>
<dbReference type="Gene3D" id="3.30.230.10">
    <property type="match status" value="1"/>
</dbReference>
<dbReference type="InterPro" id="IPR036890">
    <property type="entry name" value="HATPase_C_sf"/>
</dbReference>
<feature type="binding site" evidence="10">
    <location>
        <position position="505"/>
    </location>
    <ligand>
        <name>Mg(2+)</name>
        <dbReference type="ChEBI" id="CHEBI:18420"/>
        <label>2</label>
    </ligand>
</feature>
<dbReference type="CDD" id="cd16928">
    <property type="entry name" value="HATPase_GyrB-like"/>
    <property type="match status" value="1"/>
</dbReference>
<dbReference type="GO" id="GO:0006261">
    <property type="term" value="P:DNA-templated DNA replication"/>
    <property type="evidence" value="ECO:0007669"/>
    <property type="project" value="UniProtKB-UniRule"/>
</dbReference>
<feature type="domain" description="Toprim" evidence="11">
    <location>
        <begin position="423"/>
        <end position="538"/>
    </location>
</feature>
<dbReference type="PRINTS" id="PR00418">
    <property type="entry name" value="TPI2FAMILY"/>
</dbReference>
<dbReference type="HAMAP" id="MF_01898">
    <property type="entry name" value="GyrB"/>
    <property type="match status" value="1"/>
</dbReference>
<dbReference type="Pfam" id="PF00986">
    <property type="entry name" value="DNA_gyraseB_C"/>
    <property type="match status" value="1"/>
</dbReference>
<keyword evidence="4 10" id="KW-0547">Nucleotide-binding</keyword>
<keyword evidence="6 10" id="KW-0460">Magnesium</keyword>
<evidence type="ECO:0000256" key="7">
    <source>
        <dbReference type="ARBA" id="ARBA00023029"/>
    </source>
</evidence>